<feature type="binding site" evidence="3">
    <location>
        <position position="20"/>
    </location>
    <ligand>
        <name>Mg(2+)</name>
        <dbReference type="ChEBI" id="CHEBI:18420"/>
    </ligand>
</feature>
<evidence type="ECO:0000256" key="2">
    <source>
        <dbReference type="PIRSR" id="PIRSR000915-2"/>
    </source>
</evidence>
<evidence type="ECO:0000313" key="5">
    <source>
        <dbReference type="EMBL" id="CAI2376829.1"/>
    </source>
</evidence>
<reference evidence="5" key="1">
    <citation type="submission" date="2023-07" db="EMBL/GenBank/DDBJ databases">
        <authorList>
            <consortium name="AG Swart"/>
            <person name="Singh M."/>
            <person name="Singh A."/>
            <person name="Seah K."/>
            <person name="Emmerich C."/>
        </authorList>
    </citation>
    <scope>NUCLEOTIDE SEQUENCE</scope>
    <source>
        <strain evidence="5">DP1</strain>
    </source>
</reference>
<keyword evidence="6" id="KW-1185">Reference proteome</keyword>
<evidence type="ECO:0000256" key="1">
    <source>
        <dbReference type="PIRSR" id="PIRSR000915-1"/>
    </source>
</evidence>
<dbReference type="PANTHER" id="PTHR19288">
    <property type="entry name" value="4-NITROPHENYLPHOSPHATASE-RELATED"/>
    <property type="match status" value="1"/>
</dbReference>
<organism evidence="5 6">
    <name type="scientific">Euplotes crassus</name>
    <dbReference type="NCBI Taxonomy" id="5936"/>
    <lineage>
        <taxon>Eukaryota</taxon>
        <taxon>Sar</taxon>
        <taxon>Alveolata</taxon>
        <taxon>Ciliophora</taxon>
        <taxon>Intramacronucleata</taxon>
        <taxon>Spirotrichea</taxon>
        <taxon>Hypotrichia</taxon>
        <taxon>Euplotida</taxon>
        <taxon>Euplotidae</taxon>
        <taxon>Moneuplotes</taxon>
    </lineage>
</organism>
<evidence type="ECO:0000313" key="6">
    <source>
        <dbReference type="Proteomes" id="UP001295684"/>
    </source>
</evidence>
<comment type="cofactor">
    <cofactor evidence="3">
        <name>Mg(2+)</name>
        <dbReference type="ChEBI" id="CHEBI:18420"/>
    </cofactor>
    <text evidence="3">Divalent metal ions. Mg(2+) is the most effective.</text>
</comment>
<evidence type="ECO:0008006" key="7">
    <source>
        <dbReference type="Google" id="ProtNLM"/>
    </source>
</evidence>
<feature type="binding site" evidence="3">
    <location>
        <position position="18"/>
    </location>
    <ligand>
        <name>Mg(2+)</name>
        <dbReference type="ChEBI" id="CHEBI:18420"/>
    </ligand>
</feature>
<protein>
    <recommendedName>
        <fullName evidence="7">4-nitrophenylphosphatase</fullName>
    </recommendedName>
</protein>
<dbReference type="GO" id="GO:0016791">
    <property type="term" value="F:phosphatase activity"/>
    <property type="evidence" value="ECO:0007669"/>
    <property type="project" value="TreeGrafter"/>
</dbReference>
<feature type="region of interest" description="Disordered" evidence="4">
    <location>
        <begin position="271"/>
        <end position="297"/>
    </location>
</feature>
<dbReference type="InterPro" id="IPR023214">
    <property type="entry name" value="HAD_sf"/>
</dbReference>
<keyword evidence="3" id="KW-0479">Metal-binding</keyword>
<dbReference type="Pfam" id="PF13242">
    <property type="entry name" value="Hydrolase_like"/>
    <property type="match status" value="1"/>
</dbReference>
<proteinExistence type="predicted"/>
<dbReference type="EMBL" id="CAMPGE010018414">
    <property type="protein sequence ID" value="CAI2376829.1"/>
    <property type="molecule type" value="Genomic_DNA"/>
</dbReference>
<dbReference type="InterPro" id="IPR006357">
    <property type="entry name" value="HAD-SF_hydro_IIA"/>
</dbReference>
<feature type="binding site" evidence="2">
    <location>
        <position position="215"/>
    </location>
    <ligand>
        <name>substrate</name>
    </ligand>
</feature>
<evidence type="ECO:0000256" key="4">
    <source>
        <dbReference type="SAM" id="MobiDB-lite"/>
    </source>
</evidence>
<dbReference type="PIRSF" id="PIRSF000915">
    <property type="entry name" value="PGP-type_phosphatase"/>
    <property type="match status" value="1"/>
</dbReference>
<dbReference type="SUPFAM" id="SSF56784">
    <property type="entry name" value="HAD-like"/>
    <property type="match status" value="1"/>
</dbReference>
<dbReference type="GO" id="GO:0005737">
    <property type="term" value="C:cytoplasm"/>
    <property type="evidence" value="ECO:0007669"/>
    <property type="project" value="TreeGrafter"/>
</dbReference>
<dbReference type="GO" id="GO:0046872">
    <property type="term" value="F:metal ion binding"/>
    <property type="evidence" value="ECO:0007669"/>
    <property type="project" value="UniProtKB-KW"/>
</dbReference>
<gene>
    <name evidence="5" type="ORF">ECRASSUSDP1_LOCUS18206</name>
</gene>
<feature type="active site" description="Nucleophile" evidence="1">
    <location>
        <position position="18"/>
    </location>
</feature>
<comment type="caution">
    <text evidence="5">The sequence shown here is derived from an EMBL/GenBank/DDBJ whole genome shotgun (WGS) entry which is preliminary data.</text>
</comment>
<name>A0AAD1XQ83_EUPCR</name>
<dbReference type="InterPro" id="IPR036412">
    <property type="entry name" value="HAD-like_sf"/>
</dbReference>
<dbReference type="Proteomes" id="UP001295684">
    <property type="component" value="Unassembled WGS sequence"/>
</dbReference>
<dbReference type="PANTHER" id="PTHR19288:SF46">
    <property type="entry name" value="HALOACID DEHALOGENASE-LIKE HYDROLASE DOMAIN-CONTAINING PROTEIN 2"/>
    <property type="match status" value="1"/>
</dbReference>
<feature type="active site" description="Proton donor" evidence="1">
    <location>
        <position position="20"/>
    </location>
</feature>
<sequence length="297" mass="33377">MEVSAEALTDKYNYFLFDCDGVLWDQEEPIEGAIEFIKYLTGKGKTVFFVTNSSWRGQIEVYEQFKRIGFEMGSEIESSQFYSATSSAVSYCKNALKSKKIFVFGLEGVSAEIRRQGLEAVEPPKDYYENSRCGEAEFEEMQSDPTIDTLICGYTNKWTYKMLCYASILIRSGTHFVASNIDNVWSTGTRQMPGGGSIMKMLEAAGGKKPIIIGKPSKILFDTIIEEHKLEDVPLDEFIMIGDKLDTDIKFGENIGIDTMLVLTGVTTKSNYSETKDDPTKPVPTYVSERLPEVNLE</sequence>
<dbReference type="NCBIfam" id="TIGR01460">
    <property type="entry name" value="HAD-SF-IIA"/>
    <property type="match status" value="1"/>
</dbReference>
<keyword evidence="3" id="KW-0460">Magnesium</keyword>
<dbReference type="AlphaFoldDB" id="A0AAD1XQ83"/>
<evidence type="ECO:0000256" key="3">
    <source>
        <dbReference type="PIRSR" id="PIRSR000915-3"/>
    </source>
</evidence>
<accession>A0AAD1XQ83</accession>
<feature type="binding site" evidence="3">
    <location>
        <position position="243"/>
    </location>
    <ligand>
        <name>Mg(2+)</name>
        <dbReference type="ChEBI" id="CHEBI:18420"/>
    </ligand>
</feature>
<dbReference type="Pfam" id="PF13344">
    <property type="entry name" value="Hydrolase_6"/>
    <property type="match status" value="1"/>
</dbReference>
<dbReference type="Gene3D" id="3.40.50.1000">
    <property type="entry name" value="HAD superfamily/HAD-like"/>
    <property type="match status" value="2"/>
</dbReference>